<feature type="domain" description="SnoaL-like" evidence="1">
    <location>
        <begin position="9"/>
        <end position="118"/>
    </location>
</feature>
<name>A0ABY4YY58_9MICO</name>
<dbReference type="Pfam" id="PF13577">
    <property type="entry name" value="SnoaL_4"/>
    <property type="match status" value="1"/>
</dbReference>
<sequence length="128" mass="14732">MTPDDAMMINKLLADYRHVVDDHDWDRAHEVFAEDFVFEMGDSGRPDLHGIADIVATFKGRNMYAHVTTNVSITEDDDGTVRAHSKFIGFPNEGPPVTGDYHDELVKTPAGWRLRRRRGELRQRKFFD</sequence>
<evidence type="ECO:0000313" key="2">
    <source>
        <dbReference type="EMBL" id="USQ81689.1"/>
    </source>
</evidence>
<accession>A0ABY4YY58</accession>
<dbReference type="SUPFAM" id="SSF54427">
    <property type="entry name" value="NTF2-like"/>
    <property type="match status" value="1"/>
</dbReference>
<dbReference type="Proteomes" id="UP001056455">
    <property type="component" value="Chromosome"/>
</dbReference>
<dbReference type="RefSeq" id="WP_252595225.1">
    <property type="nucleotide sequence ID" value="NZ_CP099489.1"/>
</dbReference>
<organism evidence="2 3">
    <name type="scientific">Ornithinimicrobium faecis</name>
    <dbReference type="NCBI Taxonomy" id="2934158"/>
    <lineage>
        <taxon>Bacteria</taxon>
        <taxon>Bacillati</taxon>
        <taxon>Actinomycetota</taxon>
        <taxon>Actinomycetes</taxon>
        <taxon>Micrococcales</taxon>
        <taxon>Ornithinimicrobiaceae</taxon>
        <taxon>Ornithinimicrobium</taxon>
    </lineage>
</organism>
<gene>
    <name evidence="2" type="ORF">NF556_08595</name>
</gene>
<evidence type="ECO:0000259" key="1">
    <source>
        <dbReference type="Pfam" id="PF13577"/>
    </source>
</evidence>
<dbReference type="EMBL" id="CP099489">
    <property type="protein sequence ID" value="USQ81689.1"/>
    <property type="molecule type" value="Genomic_DNA"/>
</dbReference>
<evidence type="ECO:0000313" key="3">
    <source>
        <dbReference type="Proteomes" id="UP001056455"/>
    </source>
</evidence>
<protein>
    <submittedName>
        <fullName evidence="2">Nuclear transport factor 2 family protein</fullName>
    </submittedName>
</protein>
<proteinExistence type="predicted"/>
<dbReference type="Gene3D" id="3.10.450.50">
    <property type="match status" value="1"/>
</dbReference>
<reference evidence="2" key="1">
    <citation type="submission" date="2022-06" db="EMBL/GenBank/DDBJ databases">
        <title>Ornithinimicrobium HY1793.</title>
        <authorList>
            <person name="Huang Y."/>
        </authorList>
    </citation>
    <scope>NUCLEOTIDE SEQUENCE</scope>
    <source>
        <strain evidence="2">HY1793</strain>
    </source>
</reference>
<keyword evidence="3" id="KW-1185">Reference proteome</keyword>
<dbReference type="InterPro" id="IPR037401">
    <property type="entry name" value="SnoaL-like"/>
</dbReference>
<dbReference type="InterPro" id="IPR032710">
    <property type="entry name" value="NTF2-like_dom_sf"/>
</dbReference>